<dbReference type="AlphaFoldDB" id="A0A3P2AAA5"/>
<keyword evidence="1" id="KW-0732">Signal</keyword>
<dbReference type="EMBL" id="RQYC01000001">
    <property type="protein sequence ID" value="RRD91686.1"/>
    <property type="molecule type" value="Genomic_DNA"/>
</dbReference>
<evidence type="ECO:0000256" key="1">
    <source>
        <dbReference type="SAM" id="SignalP"/>
    </source>
</evidence>
<reference evidence="2 3" key="1">
    <citation type="submission" date="2018-11" db="EMBL/GenBank/DDBJ databases">
        <title>Genomes From Bacteria Associated with the Canine Oral Cavity: a Test Case for Automated Genome-Based Taxonomic Assignment.</title>
        <authorList>
            <person name="Coil D.A."/>
            <person name="Jospin G."/>
            <person name="Darling A.E."/>
            <person name="Wallis C."/>
            <person name="Davis I.J."/>
            <person name="Harris S."/>
            <person name="Eisen J.A."/>
            <person name="Holcombe L.J."/>
            <person name="O'Flynn C."/>
        </authorList>
    </citation>
    <scope>NUCLEOTIDE SEQUENCE [LARGE SCALE GENOMIC DNA]</scope>
    <source>
        <strain evidence="2 3">COT-280</strain>
    </source>
</reference>
<feature type="chain" id="PRO_5018278521" evidence="1">
    <location>
        <begin position="20"/>
        <end position="141"/>
    </location>
</feature>
<gene>
    <name evidence="2" type="ORF">EII21_01295</name>
</gene>
<sequence>MNKLIITAVMLAFTTPVLANDSTKLNFVKKLYRDSLDHLSDDDIIEKYGTKELKRLMKAHPDEPCHLSYSVGALQDMDDISNRRFQYSVTKNGNVRASYLLFGKRVTSEYVLSCHGDRCTVHDIYLGGESMKESLRSCAAG</sequence>
<keyword evidence="3" id="KW-1185">Reference proteome</keyword>
<feature type="signal peptide" evidence="1">
    <location>
        <begin position="1"/>
        <end position="19"/>
    </location>
</feature>
<dbReference type="Proteomes" id="UP000269923">
    <property type="component" value="Unassembled WGS sequence"/>
</dbReference>
<accession>A0A3P2AAA5</accession>
<evidence type="ECO:0000313" key="3">
    <source>
        <dbReference type="Proteomes" id="UP000269923"/>
    </source>
</evidence>
<name>A0A3P2AAA5_9NEIS</name>
<evidence type="ECO:0000313" key="2">
    <source>
        <dbReference type="EMBL" id="RRD91686.1"/>
    </source>
</evidence>
<dbReference type="RefSeq" id="WP_124793864.1">
    <property type="nucleotide sequence ID" value="NZ_RQYC01000001.1"/>
</dbReference>
<proteinExistence type="predicted"/>
<dbReference type="OrthoDB" id="8604923at2"/>
<protein>
    <submittedName>
        <fullName evidence="2">Uncharacterized protein</fullName>
    </submittedName>
</protein>
<comment type="caution">
    <text evidence="2">The sequence shown here is derived from an EMBL/GenBank/DDBJ whole genome shotgun (WGS) entry which is preliminary data.</text>
</comment>
<organism evidence="2 3">
    <name type="scientific">Conchiformibius steedae</name>
    <dbReference type="NCBI Taxonomy" id="153493"/>
    <lineage>
        <taxon>Bacteria</taxon>
        <taxon>Pseudomonadati</taxon>
        <taxon>Pseudomonadota</taxon>
        <taxon>Betaproteobacteria</taxon>
        <taxon>Neisseriales</taxon>
        <taxon>Neisseriaceae</taxon>
        <taxon>Conchiformibius</taxon>
    </lineage>
</organism>